<dbReference type="Proteomes" id="UP000825890">
    <property type="component" value="Unassembled WGS sequence"/>
</dbReference>
<dbReference type="AlphaFoldDB" id="A0A9P3CKE8"/>
<evidence type="ECO:0000259" key="1">
    <source>
        <dbReference type="Pfam" id="PF01979"/>
    </source>
</evidence>
<gene>
    <name evidence="2" type="ORF">CKM354_000801800</name>
</gene>
<dbReference type="InterPro" id="IPR011059">
    <property type="entry name" value="Metal-dep_hydrolase_composite"/>
</dbReference>
<dbReference type="EMBL" id="BOLY01000005">
    <property type="protein sequence ID" value="GIZ44832.1"/>
    <property type="molecule type" value="Genomic_DNA"/>
</dbReference>
<dbReference type="InterPro" id="IPR032466">
    <property type="entry name" value="Metal_Hydrolase"/>
</dbReference>
<dbReference type="SUPFAM" id="SSF51556">
    <property type="entry name" value="Metallo-dependent hydrolases"/>
    <property type="match status" value="1"/>
</dbReference>
<dbReference type="OrthoDB" id="194468at2759"/>
<dbReference type="InterPro" id="IPR051781">
    <property type="entry name" value="Metallo-dep_Hydrolase"/>
</dbReference>
<dbReference type="Gene3D" id="2.30.40.10">
    <property type="entry name" value="Urease, subunit C, domain 1"/>
    <property type="match status" value="1"/>
</dbReference>
<dbReference type="InterPro" id="IPR057744">
    <property type="entry name" value="OTAase-like"/>
</dbReference>
<dbReference type="GO" id="GO:0016810">
    <property type="term" value="F:hydrolase activity, acting on carbon-nitrogen (but not peptide) bonds"/>
    <property type="evidence" value="ECO:0007669"/>
    <property type="project" value="InterPro"/>
</dbReference>
<evidence type="ECO:0000313" key="3">
    <source>
        <dbReference type="Proteomes" id="UP000825890"/>
    </source>
</evidence>
<dbReference type="GeneID" id="68293593"/>
<dbReference type="CDD" id="cd01299">
    <property type="entry name" value="Met_dep_hydrolase_A"/>
    <property type="match status" value="1"/>
</dbReference>
<dbReference type="PANTHER" id="PTHR43135:SF3">
    <property type="entry name" value="ALPHA-D-RIBOSE 1-METHYLPHOSPHONATE 5-TRIPHOSPHATE DIPHOSPHATASE"/>
    <property type="match status" value="1"/>
</dbReference>
<dbReference type="RefSeq" id="XP_044659319.1">
    <property type="nucleotide sequence ID" value="XM_044803384.1"/>
</dbReference>
<keyword evidence="3" id="KW-1185">Reference proteome</keyword>
<dbReference type="InterPro" id="IPR006680">
    <property type="entry name" value="Amidohydro-rel"/>
</dbReference>
<name>A0A9P3CKE8_9PEZI</name>
<proteinExistence type="predicted"/>
<evidence type="ECO:0000313" key="2">
    <source>
        <dbReference type="EMBL" id="GIZ44832.1"/>
    </source>
</evidence>
<organism evidence="2 3">
    <name type="scientific">Cercospora kikuchii</name>
    <dbReference type="NCBI Taxonomy" id="84275"/>
    <lineage>
        <taxon>Eukaryota</taxon>
        <taxon>Fungi</taxon>
        <taxon>Dikarya</taxon>
        <taxon>Ascomycota</taxon>
        <taxon>Pezizomycotina</taxon>
        <taxon>Dothideomycetes</taxon>
        <taxon>Dothideomycetidae</taxon>
        <taxon>Mycosphaerellales</taxon>
        <taxon>Mycosphaerellaceae</taxon>
        <taxon>Cercospora</taxon>
    </lineage>
</organism>
<sequence>MEKIIKPWLLDPPTPYVFKNANILDVTSGEILPNATLIINDGKVSRVGTTRDATLEQDIPQGSAILDIEGKFIMPGLIDCHVHIAVTPGYSSLESYNNMSERESLIRQPTVLKAMLQRGFTTVRDCGGATSAMRAAIEEGVLPGPRLFVAGRALSQTGGHGDMRGQQDERPCCGGELSGISRIVDGVPECLRVARDEIRKGSDFLKIMGGGGVASPTDRIEDLQFSDEEIRAIVTVAQNVDTYVTSHCYTPRAIQQALRQGVRGIEHGNYLDIETAKLMKESGAFLTPTLVAHEMAKQMNFFPAASADKNLAVYMRGLEAIRIATEVGVTVCYGSDLLGPTHLAQSKEFAIRSTVQTPLQIIQSATINAAKLLQREDSLGQVKQGFLADFLILPNNPLENLTALDSSGTVIVFKDGRLVSGVLDQDSRSRI</sequence>
<dbReference type="Pfam" id="PF01979">
    <property type="entry name" value="Amidohydro_1"/>
    <property type="match status" value="1"/>
</dbReference>
<comment type="caution">
    <text evidence="2">The sequence shown here is derived from an EMBL/GenBank/DDBJ whole genome shotgun (WGS) entry which is preliminary data.</text>
</comment>
<dbReference type="PANTHER" id="PTHR43135">
    <property type="entry name" value="ALPHA-D-RIBOSE 1-METHYLPHOSPHONATE 5-TRIPHOSPHATE DIPHOSPHATASE"/>
    <property type="match status" value="1"/>
</dbReference>
<accession>A0A9P3CKE8</accession>
<feature type="domain" description="Amidohydrolase-related" evidence="1">
    <location>
        <begin position="72"/>
        <end position="419"/>
    </location>
</feature>
<dbReference type="SUPFAM" id="SSF51338">
    <property type="entry name" value="Composite domain of metallo-dependent hydrolases"/>
    <property type="match status" value="1"/>
</dbReference>
<protein>
    <recommendedName>
        <fullName evidence="1">Amidohydrolase-related domain-containing protein</fullName>
    </recommendedName>
</protein>
<dbReference type="Gene3D" id="3.20.20.140">
    <property type="entry name" value="Metal-dependent hydrolases"/>
    <property type="match status" value="1"/>
</dbReference>
<reference evidence="2 3" key="1">
    <citation type="submission" date="2021-01" db="EMBL/GenBank/DDBJ databases">
        <title>Cercospora kikuchii MAFF 305040 whole genome shotgun sequence.</title>
        <authorList>
            <person name="Kashiwa T."/>
            <person name="Suzuki T."/>
        </authorList>
    </citation>
    <scope>NUCLEOTIDE SEQUENCE [LARGE SCALE GENOMIC DNA]</scope>
    <source>
        <strain evidence="2 3">MAFF 305040</strain>
    </source>
</reference>